<name>A0A929B4K6_9PSEU</name>
<gene>
    <name evidence="3" type="ORF">IQ251_01200</name>
</gene>
<dbReference type="Pfam" id="PF11361">
    <property type="entry name" value="DUF3159"/>
    <property type="match status" value="1"/>
</dbReference>
<evidence type="ECO:0000256" key="2">
    <source>
        <dbReference type="SAM" id="Phobius"/>
    </source>
</evidence>
<keyword evidence="2" id="KW-1133">Transmembrane helix</keyword>
<keyword evidence="2" id="KW-0472">Membrane</keyword>
<dbReference type="PIRSF" id="PIRSF010219">
    <property type="entry name" value="UCP010219"/>
    <property type="match status" value="1"/>
</dbReference>
<feature type="transmembrane region" description="Helical" evidence="2">
    <location>
        <begin position="62"/>
        <end position="82"/>
    </location>
</feature>
<feature type="transmembrane region" description="Helical" evidence="2">
    <location>
        <begin position="192"/>
        <end position="216"/>
    </location>
</feature>
<feature type="transmembrane region" description="Helical" evidence="2">
    <location>
        <begin position="158"/>
        <end position="180"/>
    </location>
</feature>
<sequence>MSERDAADGSEHEDTGAQQDTPRKRVIDPDQTLLDQMGGVLGLVYSTVPVIVFVVVSSFAGLMPAVWSAIGITVAIGVFRVVRREPLQPVVSGVLVVAVCALFAYRSGETKDFFLLGIWTSLIYGGVFLVSVLARWPLIGVVWSLLKSQGSGWRKQPAALHAYDIATLSWTAVFAAKWIVQRWLYDGDHTGWLAFARIVMGYPLTAVALLVTIWAIRRADKLVTRTAAEADAAPANPSPN</sequence>
<dbReference type="Proteomes" id="UP000598360">
    <property type="component" value="Unassembled WGS sequence"/>
</dbReference>
<evidence type="ECO:0000313" key="3">
    <source>
        <dbReference type="EMBL" id="MBE9373054.1"/>
    </source>
</evidence>
<keyword evidence="2" id="KW-0812">Transmembrane</keyword>
<feature type="transmembrane region" description="Helical" evidence="2">
    <location>
        <begin position="33"/>
        <end position="56"/>
    </location>
</feature>
<protein>
    <submittedName>
        <fullName evidence="3">DUF3159 domain-containing protein</fullName>
    </submittedName>
</protein>
<dbReference type="EMBL" id="JADEYC010000002">
    <property type="protein sequence ID" value="MBE9373054.1"/>
    <property type="molecule type" value="Genomic_DNA"/>
</dbReference>
<dbReference type="RefSeq" id="WP_193926502.1">
    <property type="nucleotide sequence ID" value="NZ_JADEYC010000002.1"/>
</dbReference>
<feature type="transmembrane region" description="Helical" evidence="2">
    <location>
        <begin position="89"/>
        <end position="107"/>
    </location>
</feature>
<organism evidence="3 4">
    <name type="scientific">Saccharopolyspora montiporae</name>
    <dbReference type="NCBI Taxonomy" id="2781240"/>
    <lineage>
        <taxon>Bacteria</taxon>
        <taxon>Bacillati</taxon>
        <taxon>Actinomycetota</taxon>
        <taxon>Actinomycetes</taxon>
        <taxon>Pseudonocardiales</taxon>
        <taxon>Pseudonocardiaceae</taxon>
        <taxon>Saccharopolyspora</taxon>
    </lineage>
</organism>
<reference evidence="3" key="1">
    <citation type="submission" date="2020-10" db="EMBL/GenBank/DDBJ databases">
        <title>Diversity and distribution of actinomycetes associated with coral in the coast of Hainan.</title>
        <authorList>
            <person name="Li F."/>
        </authorList>
    </citation>
    <scope>NUCLEOTIDE SEQUENCE</scope>
    <source>
        <strain evidence="3">HNM0983</strain>
    </source>
</reference>
<accession>A0A929B4K6</accession>
<dbReference type="AlphaFoldDB" id="A0A929B4K6"/>
<dbReference type="InterPro" id="IPR016566">
    <property type="entry name" value="UCP010219"/>
</dbReference>
<feature type="transmembrane region" description="Helical" evidence="2">
    <location>
        <begin position="113"/>
        <end position="146"/>
    </location>
</feature>
<proteinExistence type="predicted"/>
<comment type="caution">
    <text evidence="3">The sequence shown here is derived from an EMBL/GenBank/DDBJ whole genome shotgun (WGS) entry which is preliminary data.</text>
</comment>
<evidence type="ECO:0000256" key="1">
    <source>
        <dbReference type="SAM" id="MobiDB-lite"/>
    </source>
</evidence>
<evidence type="ECO:0000313" key="4">
    <source>
        <dbReference type="Proteomes" id="UP000598360"/>
    </source>
</evidence>
<feature type="region of interest" description="Disordered" evidence="1">
    <location>
        <begin position="1"/>
        <end position="24"/>
    </location>
</feature>
<keyword evidence="4" id="KW-1185">Reference proteome</keyword>